<sequence>MLLLIPGDHGYFTWEEESAFLGPRPTLSSYVASHVTSRGDVITVQDSHTGSARGKWEKWEVLGKNLVRTCSFRRKFWEEMGKTSAVHRRIADSKSNRERKQQNFKQMAQVFAGRELRMCLFFGSFACHHNGIQAGIF</sequence>
<accession>A0A067QJH2</accession>
<dbReference type="InParanoid" id="A0A067QJH2"/>
<organism evidence="1 2">
    <name type="scientific">Zootermopsis nevadensis</name>
    <name type="common">Dampwood termite</name>
    <dbReference type="NCBI Taxonomy" id="136037"/>
    <lineage>
        <taxon>Eukaryota</taxon>
        <taxon>Metazoa</taxon>
        <taxon>Ecdysozoa</taxon>
        <taxon>Arthropoda</taxon>
        <taxon>Hexapoda</taxon>
        <taxon>Insecta</taxon>
        <taxon>Pterygota</taxon>
        <taxon>Neoptera</taxon>
        <taxon>Polyneoptera</taxon>
        <taxon>Dictyoptera</taxon>
        <taxon>Blattodea</taxon>
        <taxon>Blattoidea</taxon>
        <taxon>Termitoidae</taxon>
        <taxon>Termopsidae</taxon>
        <taxon>Zootermopsis</taxon>
    </lineage>
</organism>
<proteinExistence type="predicted"/>
<dbReference type="Proteomes" id="UP000027135">
    <property type="component" value="Unassembled WGS sequence"/>
</dbReference>
<evidence type="ECO:0000313" key="1">
    <source>
        <dbReference type="EMBL" id="KDR09116.1"/>
    </source>
</evidence>
<evidence type="ECO:0000313" key="2">
    <source>
        <dbReference type="Proteomes" id="UP000027135"/>
    </source>
</evidence>
<name>A0A067QJH2_ZOONE</name>
<dbReference type="EMBL" id="KK853274">
    <property type="protein sequence ID" value="KDR09116.1"/>
    <property type="molecule type" value="Genomic_DNA"/>
</dbReference>
<protein>
    <submittedName>
        <fullName evidence="1">Uncharacterized protein</fullName>
    </submittedName>
</protein>
<reference evidence="1 2" key="1">
    <citation type="journal article" date="2014" name="Nat. Commun.">
        <title>Molecular traces of alternative social organization in a termite genome.</title>
        <authorList>
            <person name="Terrapon N."/>
            <person name="Li C."/>
            <person name="Robertson H.M."/>
            <person name="Ji L."/>
            <person name="Meng X."/>
            <person name="Booth W."/>
            <person name="Chen Z."/>
            <person name="Childers C.P."/>
            <person name="Glastad K.M."/>
            <person name="Gokhale K."/>
            <person name="Gowin J."/>
            <person name="Gronenberg W."/>
            <person name="Hermansen R.A."/>
            <person name="Hu H."/>
            <person name="Hunt B.G."/>
            <person name="Huylmans A.K."/>
            <person name="Khalil S.M."/>
            <person name="Mitchell R.D."/>
            <person name="Munoz-Torres M.C."/>
            <person name="Mustard J.A."/>
            <person name="Pan H."/>
            <person name="Reese J.T."/>
            <person name="Scharf M.E."/>
            <person name="Sun F."/>
            <person name="Vogel H."/>
            <person name="Xiao J."/>
            <person name="Yang W."/>
            <person name="Yang Z."/>
            <person name="Yang Z."/>
            <person name="Zhou J."/>
            <person name="Zhu J."/>
            <person name="Brent C.S."/>
            <person name="Elsik C.G."/>
            <person name="Goodisman M.A."/>
            <person name="Liberles D.A."/>
            <person name="Roe R.M."/>
            <person name="Vargo E.L."/>
            <person name="Vilcinskas A."/>
            <person name="Wang J."/>
            <person name="Bornberg-Bauer E."/>
            <person name="Korb J."/>
            <person name="Zhang G."/>
            <person name="Liebig J."/>
        </authorList>
    </citation>
    <scope>NUCLEOTIDE SEQUENCE [LARGE SCALE GENOMIC DNA]</scope>
    <source>
        <tissue evidence="1">Whole organism</tissue>
    </source>
</reference>
<gene>
    <name evidence="1" type="ORF">L798_01073</name>
</gene>
<dbReference type="AlphaFoldDB" id="A0A067QJH2"/>
<keyword evidence="2" id="KW-1185">Reference proteome</keyword>